<proteinExistence type="predicted"/>
<keyword evidence="3" id="KW-1185">Reference proteome</keyword>
<evidence type="ECO:0000256" key="1">
    <source>
        <dbReference type="SAM" id="MobiDB-lite"/>
    </source>
</evidence>
<protein>
    <submittedName>
        <fullName evidence="2">Uncharacterized protein</fullName>
    </submittedName>
</protein>
<dbReference type="STRING" id="1149755.A0A2J6R4L8"/>
<sequence length="1421" mass="155055">MATDGGQSVICVPMKLDAFVMNKTVCNPPPGSTVAPITQPNYTFLRLGHSTTSQEFLIQPDLMDHVDLHAAGDVNTNPRLTNLGTGELIDRRLGVYLSWIIPRFYRQGAANAQDTTQPGVADAEQTRRKQEGTFNTNYGGGTATNPADLTAPTFRSTPNRWLVIRRLHLDTVKPPSVVQDGLLQEFQGWILESDRLVDFDNLGPTDDIEVDMAPFVQGSSDDLNSQAEIFIGVQFDAVGWTEAGNVPGITRIPVSVLNSSNQLFADFTMHNSNVYSILDRFEGKDKVRHVTDATASYYVLGWHSTDTLADDVFNIQISNTTDPSNPTRGTRFDGCNMVFPDDTFASPKDLSTWRGLSTSASTLCHAAMYGVNFSTTALPPHSGASDAAALLANSVTIGTTPLDTILAFVSGHISDPTFASSKPYFIDLQKLQPMLMTQEEDVDSQLEAADMLSDLNFAPSSDTDSQWNIAGTSTDGTPLTPTTAQLSTLTQLNNLQGLYDQGNRDLRQLRWNLWSRWWKYFSASQDATKDPDVLKEVTAMKTDINNLFNQLQTWKTQISSLAASFGTTVEKGAGNRFYSLKDPTMLVSGITSPWPSDYQDKLRVRLPLQTISYSTSPSNPYKGWTGYESWVSDSKTGIINVMPSLDLQDAAKNLLLEFFMLHPPDDSSDKYQPPTTGSLPLYHDLDPGAAPNSPQNMRDSWNDTQPWFPLFLEWECEYTHIPSADWAFERVAVPNATPKYRYGIRANHNVSTETITDQVTVSGRVLILPQPSFSLATQVQALWQTLSPDEQSAIAATFDPGTSPNPTDPPSTKINDLLLAIQKLPFMSSPMTGLTKNLVTQLVGTHLKPLRRIPGLSLQPISTAEWGNAGWTADVLPLMDVETNTVPYAWHVDFPADAPSTFSPLKPVAHGQLRFTQLNVIDKFGQAISAIDPRYGKAQPLRLNVSEFYSPQLVGNAMSGPWNTIVSDSNPLPQYIQIPPNINQDARLNACLLMRDPPTTALPNPPWRQALEWESPLWGWLVVNYVERAIQLFLPNGDFYREVRLGGVGNKTTEPKWKPFDPPTGLTPNNDPTLILPMKQLDSLLQKLGPQTSGMNDYLTGFINMINDAMSSLPYAPNEYADYLSAIIGKPLALVNTGWSLELAAPPLVNQSLSCTNDPNPAVTDYNFPLWIGDRDRVYDGLVGFFTGSTNPPGTPGVGPTPGSELNLDTVYTFFPKGGGASDLAASGPVVTVKPYHISTTPTMDPTALRQQHDAQFNIVSAIMDPFTALHGYSGILPIKPVTIPPWIVQSALKSIAAFFTVGPIIVPAAVVTSGYSDAKKLTPEMDTAAVQALVAAGAVPAGQGIPIPVPPATDWIWLQPFDVGVTDSGGTTTQETLYNAIGVEPTDAYPKFEPPPYLAVEGYLQLRLAAASDAPAPSST</sequence>
<accession>A0A2J6R4L8</accession>
<name>A0A2J6R4L8_HYAVF</name>
<feature type="compositionally biased region" description="Polar residues" evidence="1">
    <location>
        <begin position="132"/>
        <end position="151"/>
    </location>
</feature>
<evidence type="ECO:0000313" key="3">
    <source>
        <dbReference type="Proteomes" id="UP000235786"/>
    </source>
</evidence>
<dbReference type="EMBL" id="KZ613956">
    <property type="protein sequence ID" value="PMD33467.1"/>
    <property type="molecule type" value="Genomic_DNA"/>
</dbReference>
<reference evidence="2 3" key="1">
    <citation type="submission" date="2016-04" db="EMBL/GenBank/DDBJ databases">
        <title>A degradative enzymes factory behind the ericoid mycorrhizal symbiosis.</title>
        <authorList>
            <consortium name="DOE Joint Genome Institute"/>
            <person name="Martino E."/>
            <person name="Morin E."/>
            <person name="Grelet G."/>
            <person name="Kuo A."/>
            <person name="Kohler A."/>
            <person name="Daghino S."/>
            <person name="Barry K."/>
            <person name="Choi C."/>
            <person name="Cichocki N."/>
            <person name="Clum A."/>
            <person name="Copeland A."/>
            <person name="Hainaut M."/>
            <person name="Haridas S."/>
            <person name="Labutti K."/>
            <person name="Lindquist E."/>
            <person name="Lipzen A."/>
            <person name="Khouja H.-R."/>
            <person name="Murat C."/>
            <person name="Ohm R."/>
            <person name="Olson A."/>
            <person name="Spatafora J."/>
            <person name="Veneault-Fourrey C."/>
            <person name="Henrissat B."/>
            <person name="Grigoriev I."/>
            <person name="Martin F."/>
            <person name="Perotto S."/>
        </authorList>
    </citation>
    <scope>NUCLEOTIDE SEQUENCE [LARGE SCALE GENOMIC DNA]</scope>
    <source>
        <strain evidence="2 3">F</strain>
    </source>
</reference>
<dbReference type="OrthoDB" id="2992173at2759"/>
<dbReference type="Proteomes" id="UP000235786">
    <property type="component" value="Unassembled WGS sequence"/>
</dbReference>
<organism evidence="2 3">
    <name type="scientific">Hyaloscypha variabilis (strain UAMH 11265 / GT02V1 / F)</name>
    <name type="common">Meliniomyces variabilis</name>
    <dbReference type="NCBI Taxonomy" id="1149755"/>
    <lineage>
        <taxon>Eukaryota</taxon>
        <taxon>Fungi</taxon>
        <taxon>Dikarya</taxon>
        <taxon>Ascomycota</taxon>
        <taxon>Pezizomycotina</taxon>
        <taxon>Leotiomycetes</taxon>
        <taxon>Helotiales</taxon>
        <taxon>Hyaloscyphaceae</taxon>
        <taxon>Hyaloscypha</taxon>
        <taxon>Hyaloscypha variabilis</taxon>
    </lineage>
</organism>
<feature type="region of interest" description="Disordered" evidence="1">
    <location>
        <begin position="112"/>
        <end position="151"/>
    </location>
</feature>
<gene>
    <name evidence="2" type="ORF">L207DRAFT_589832</name>
</gene>
<evidence type="ECO:0000313" key="2">
    <source>
        <dbReference type="EMBL" id="PMD33467.1"/>
    </source>
</evidence>